<comment type="cofactor">
    <cofactor evidence="1">
        <name>Zn(2+)</name>
        <dbReference type="ChEBI" id="CHEBI:29105"/>
    </cofactor>
</comment>
<sequence>MKTFILNFTPTGMIPTKELNSDTPISVNEIIESSLEAAEIGASMIHLHARDESTGMPTVSADVYDRIISGIREHNKEVILCASLSGRNVSDPKQRANPLLLDGESKPDMGSLTLSSLNFIKQASLNAPDTIHFLAQAMKERLIAPEMEVFDLGMANYITTLRKKNLLPPKTYANVILGNIFGAQSTFSNISAIIANIPDNVRLSFGGIGLFQTKSIAYGLASGFGVRVGLEDNIWFDSERTIPATNLNLLKRVINIAHMLELEPENPSSVRTSLGLASGYGEYGLLQSY</sequence>
<dbReference type="InterPro" id="IPR008567">
    <property type="entry name" value="BKACE"/>
</dbReference>
<dbReference type="AlphaFoldDB" id="A0A3Q9MSU9"/>
<geneLocation type="plasmid" evidence="5">
    <name>pRSE21</name>
</geneLocation>
<geneLocation type="plasmid" evidence="6">
    <name>pRSE40</name>
</geneLocation>
<dbReference type="GO" id="GO:0046872">
    <property type="term" value="F:metal ion binding"/>
    <property type="evidence" value="ECO:0007669"/>
    <property type="project" value="UniProtKB-KW"/>
</dbReference>
<keyword evidence="2" id="KW-0808">Transferase</keyword>
<dbReference type="EMBL" id="CP034699">
    <property type="protein sequence ID" value="AZT44310.1"/>
    <property type="molecule type" value="Genomic_DNA"/>
</dbReference>
<name>A0A3Q9MSU9_SALET</name>
<proteinExistence type="predicted"/>
<reference evidence="5" key="1">
    <citation type="submission" date="2018-12" db="EMBL/GenBank/DDBJ databases">
        <title>Complete genome sequences of twenty non-typhoidal Salmonella isolates from Rwanda.</title>
        <authorList>
            <person name="Byukusenge M."/>
            <person name="Li L."/>
            <person name="Subhashinie K."/>
            <person name="Nzayirambaho M."/>
            <person name="Kuchipudi S.V."/>
            <person name="Jayarao B.M."/>
        </authorList>
    </citation>
    <scope>NUCLEOTIDE SEQUENCE</scope>
    <source>
        <strain evidence="5">RSE21</strain>
        <strain evidence="6">RSE40</strain>
        <plasmid evidence="5">pRSE21</plasmid>
        <plasmid evidence="6">pRSE40</plasmid>
    </source>
</reference>
<evidence type="ECO:0000313" key="6">
    <source>
        <dbReference type="EMBL" id="AZT44310.1"/>
    </source>
</evidence>
<accession>A0A3Q9MSU9</accession>
<dbReference type="EMBL" id="CP034710">
    <property type="protein sequence ID" value="AZT39607.1"/>
    <property type="molecule type" value="Genomic_DNA"/>
</dbReference>
<keyword evidence="5" id="KW-0614">Plasmid</keyword>
<organism evidence="5">
    <name type="scientific">Salmonella enterica subsp. enterica serovar Karamoja</name>
    <dbReference type="NCBI Taxonomy" id="2500153"/>
    <lineage>
        <taxon>Bacteria</taxon>
        <taxon>Pseudomonadati</taxon>
        <taxon>Pseudomonadota</taxon>
        <taxon>Gammaproteobacteria</taxon>
        <taxon>Enterobacterales</taxon>
        <taxon>Enterobacteriaceae</taxon>
        <taxon>Salmonella</taxon>
    </lineage>
</organism>
<evidence type="ECO:0000313" key="5">
    <source>
        <dbReference type="EMBL" id="AZT39607.1"/>
    </source>
</evidence>
<protein>
    <submittedName>
        <fullName evidence="5">3-keto-5-aminohexanoate cleavage protein</fullName>
    </submittedName>
</protein>
<keyword evidence="4" id="KW-0862">Zinc</keyword>
<dbReference type="GO" id="GO:0043720">
    <property type="term" value="F:3-keto-5-aminohexanoate cleavage activity"/>
    <property type="evidence" value="ECO:0007669"/>
    <property type="project" value="InterPro"/>
</dbReference>
<evidence type="ECO:0000256" key="1">
    <source>
        <dbReference type="ARBA" id="ARBA00001947"/>
    </source>
</evidence>
<dbReference type="InterPro" id="IPR013785">
    <property type="entry name" value="Aldolase_TIM"/>
</dbReference>
<dbReference type="Pfam" id="PF05853">
    <property type="entry name" value="BKACE"/>
    <property type="match status" value="1"/>
</dbReference>
<gene>
    <name evidence="6" type="ORF">EL007_23905</name>
    <name evidence="5" type="ORF">ELZ88_23935</name>
</gene>
<evidence type="ECO:0000256" key="2">
    <source>
        <dbReference type="ARBA" id="ARBA00022679"/>
    </source>
</evidence>
<evidence type="ECO:0000256" key="3">
    <source>
        <dbReference type="ARBA" id="ARBA00022723"/>
    </source>
</evidence>
<keyword evidence="3" id="KW-0479">Metal-binding</keyword>
<dbReference type="PANTHER" id="PTHR37418">
    <property type="entry name" value="3-KETO-5-AMINOHEXANOATE CLEAVAGE ENZYME-RELATED"/>
    <property type="match status" value="1"/>
</dbReference>
<dbReference type="RefSeq" id="WP_168445551.1">
    <property type="nucleotide sequence ID" value="NZ_CP034699.1"/>
</dbReference>
<evidence type="ECO:0000256" key="4">
    <source>
        <dbReference type="ARBA" id="ARBA00022833"/>
    </source>
</evidence>
<dbReference type="PANTHER" id="PTHR37418:SF2">
    <property type="entry name" value="3-KETO-5-AMINOHEXANOATE CLEAVAGE ENZYME"/>
    <property type="match status" value="1"/>
</dbReference>
<dbReference type="Gene3D" id="3.20.20.70">
    <property type="entry name" value="Aldolase class I"/>
    <property type="match status" value="1"/>
</dbReference>